<dbReference type="InterPro" id="IPR041667">
    <property type="entry name" value="Cupin_8"/>
</dbReference>
<feature type="domain" description="JmjC" evidence="1">
    <location>
        <begin position="253"/>
        <end position="390"/>
    </location>
</feature>
<dbReference type="PANTHER" id="PTHR12461">
    <property type="entry name" value="HYPOXIA-INDUCIBLE FACTOR 1 ALPHA INHIBITOR-RELATED"/>
    <property type="match status" value="1"/>
</dbReference>
<dbReference type="AlphaFoldDB" id="A0AB38YFU1"/>
<gene>
    <name evidence="2" type="ORF">NFC81_15530</name>
</gene>
<proteinExistence type="predicted"/>
<reference evidence="2" key="1">
    <citation type="submission" date="2022-07" db="EMBL/GenBank/DDBJ databases">
        <title>Complete genome sequence of Salinispirillum sp. LH10-3-1 capable of multiple carbohydrate inversion isolated from a soda lake.</title>
        <authorList>
            <person name="Liu J."/>
            <person name="Zhai Y."/>
            <person name="Zhang H."/>
            <person name="Yang H."/>
            <person name="Qu J."/>
            <person name="Li J."/>
        </authorList>
    </citation>
    <scope>NUCLEOTIDE SEQUENCE</scope>
    <source>
        <strain evidence="2">LH 10-3-1</strain>
    </source>
</reference>
<dbReference type="Pfam" id="PF13621">
    <property type="entry name" value="Cupin_8"/>
    <property type="match status" value="1"/>
</dbReference>
<dbReference type="PANTHER" id="PTHR12461:SF105">
    <property type="entry name" value="HYPOXIA-INDUCIBLE FACTOR 1-ALPHA INHIBITOR"/>
    <property type="match status" value="1"/>
</dbReference>
<name>A0AB38YFU1_9GAMM</name>
<protein>
    <submittedName>
        <fullName evidence="2">Cupin-like domain-containing protein</fullName>
    </submittedName>
</protein>
<dbReference type="PROSITE" id="PS51184">
    <property type="entry name" value="JMJC"/>
    <property type="match status" value="1"/>
</dbReference>
<dbReference type="InterPro" id="IPR014710">
    <property type="entry name" value="RmlC-like_jellyroll"/>
</dbReference>
<evidence type="ECO:0000313" key="2">
    <source>
        <dbReference type="EMBL" id="WLD58105.1"/>
    </source>
</evidence>
<organism evidence="2">
    <name type="scientific">Salinispirillum sp. LH 10-3-1</name>
    <dbReference type="NCBI Taxonomy" id="2952525"/>
    <lineage>
        <taxon>Bacteria</taxon>
        <taxon>Pseudomonadati</taxon>
        <taxon>Pseudomonadota</taxon>
        <taxon>Gammaproteobacteria</taxon>
        <taxon>Oceanospirillales</taxon>
        <taxon>Saccharospirillaceae</taxon>
        <taxon>Salinispirillum</taxon>
    </lineage>
</organism>
<dbReference type="InterPro" id="IPR003347">
    <property type="entry name" value="JmjC_dom"/>
</dbReference>
<evidence type="ECO:0000259" key="1">
    <source>
        <dbReference type="PROSITE" id="PS51184"/>
    </source>
</evidence>
<accession>A0AB38YFU1</accession>
<dbReference type="EMBL" id="CP101717">
    <property type="protein sequence ID" value="WLD58105.1"/>
    <property type="molecule type" value="Genomic_DNA"/>
</dbReference>
<sequence>MTIQESVVQGFNLSSAQAAENPNMQSAPQPTPQQALATLAELLYEGYENPDHVRGVVQLVIDDAGTDYPLRIALHDTLELSFVADPTADATLRMPFATAQTLLDTLEYADFRDPDIIGAITLTGQLDLINHVAKALLRPSEDTLTRFQTAENKAMPAYRMTDIPRLENPSELTILQALAAGQPMIITGLPMRTPHSEWSLERLERDYGDVPLRVRSAEQKETVAEFIARVREAEHQRPEDIVEGHTKAYTEGCALPEAMRPDFLPNHFLRSDYIEPQIWLGAVPVNVPASSLHHDPLDGFLYQVMGRKKLFMFAPDQAPFLYPMKAYNNYQPCWVKPEAPDLSRYPLYAQAKGIEVVLNPGELLVQPAGWFHAVYCLDSPTFSVSYFFRH</sequence>
<dbReference type="SUPFAM" id="SSF51197">
    <property type="entry name" value="Clavaminate synthase-like"/>
    <property type="match status" value="1"/>
</dbReference>
<dbReference type="RefSeq" id="WP_304995391.1">
    <property type="nucleotide sequence ID" value="NZ_CP101717.1"/>
</dbReference>
<dbReference type="Gene3D" id="2.60.120.10">
    <property type="entry name" value="Jelly Rolls"/>
    <property type="match status" value="1"/>
</dbReference>